<feature type="non-terminal residue" evidence="1">
    <location>
        <position position="1"/>
    </location>
</feature>
<gene>
    <name evidence="1" type="ORF">LCGC14_2673650</name>
</gene>
<accession>A0A0F9AAW9</accession>
<dbReference type="EMBL" id="LAZR01046946">
    <property type="protein sequence ID" value="KKK95355.1"/>
    <property type="molecule type" value="Genomic_DNA"/>
</dbReference>
<dbReference type="AlphaFoldDB" id="A0A0F9AAW9"/>
<evidence type="ECO:0000313" key="1">
    <source>
        <dbReference type="EMBL" id="KKK95355.1"/>
    </source>
</evidence>
<sequence>YKEDYLDIDKDGRWSPRKAGERWDWKASLEKDEIKQISKGTYDIAKVVGKPVQVMWFVGIPDGLGHPDILPWYISTEATPDVVKDSPMRASLRSPLIRRLEDMNYLARTSAILCLIATRNGDAICNDVNDPNNTVAIKILYNDPNKGDEE</sequence>
<proteinExistence type="predicted"/>
<comment type="caution">
    <text evidence="1">The sequence shown here is derived from an EMBL/GenBank/DDBJ whole genome shotgun (WGS) entry which is preliminary data.</text>
</comment>
<organism evidence="1">
    <name type="scientific">marine sediment metagenome</name>
    <dbReference type="NCBI Taxonomy" id="412755"/>
    <lineage>
        <taxon>unclassified sequences</taxon>
        <taxon>metagenomes</taxon>
        <taxon>ecological metagenomes</taxon>
    </lineage>
</organism>
<name>A0A0F9AAW9_9ZZZZ</name>
<protein>
    <submittedName>
        <fullName evidence="1">Uncharacterized protein</fullName>
    </submittedName>
</protein>
<reference evidence="1" key="1">
    <citation type="journal article" date="2015" name="Nature">
        <title>Complex archaea that bridge the gap between prokaryotes and eukaryotes.</title>
        <authorList>
            <person name="Spang A."/>
            <person name="Saw J.H."/>
            <person name="Jorgensen S.L."/>
            <person name="Zaremba-Niedzwiedzka K."/>
            <person name="Martijn J."/>
            <person name="Lind A.E."/>
            <person name="van Eijk R."/>
            <person name="Schleper C."/>
            <person name="Guy L."/>
            <person name="Ettema T.J."/>
        </authorList>
    </citation>
    <scope>NUCLEOTIDE SEQUENCE</scope>
</reference>